<gene>
    <name evidence="2" type="ORF">QJS04_geneDACA019792</name>
</gene>
<sequence>MSEKLGHFHNKESVTNRSKSGEGKDMDKIIHFYGQELKVGKLGPWENRSEHRGCTRSAPLRGRQKTRKEELY</sequence>
<evidence type="ECO:0000313" key="2">
    <source>
        <dbReference type="EMBL" id="KAK1257544.1"/>
    </source>
</evidence>
<accession>A0AAV9A1F5</accession>
<protein>
    <submittedName>
        <fullName evidence="2">Uncharacterized protein</fullName>
    </submittedName>
</protein>
<reference evidence="2" key="2">
    <citation type="submission" date="2023-06" db="EMBL/GenBank/DDBJ databases">
        <authorList>
            <person name="Ma L."/>
            <person name="Liu K.-W."/>
            <person name="Li Z."/>
            <person name="Hsiao Y.-Y."/>
            <person name="Qi Y."/>
            <person name="Fu T."/>
            <person name="Tang G."/>
            <person name="Zhang D."/>
            <person name="Sun W.-H."/>
            <person name="Liu D.-K."/>
            <person name="Li Y."/>
            <person name="Chen G.-Z."/>
            <person name="Liu X.-D."/>
            <person name="Liao X.-Y."/>
            <person name="Jiang Y.-T."/>
            <person name="Yu X."/>
            <person name="Hao Y."/>
            <person name="Huang J."/>
            <person name="Zhao X.-W."/>
            <person name="Ke S."/>
            <person name="Chen Y.-Y."/>
            <person name="Wu W.-L."/>
            <person name="Hsu J.-L."/>
            <person name="Lin Y.-F."/>
            <person name="Huang M.-D."/>
            <person name="Li C.-Y."/>
            <person name="Huang L."/>
            <person name="Wang Z.-W."/>
            <person name="Zhao X."/>
            <person name="Zhong W.-Y."/>
            <person name="Peng D.-H."/>
            <person name="Ahmad S."/>
            <person name="Lan S."/>
            <person name="Zhang J.-S."/>
            <person name="Tsai W.-C."/>
            <person name="Van De Peer Y."/>
            <person name="Liu Z.-J."/>
        </authorList>
    </citation>
    <scope>NUCLEOTIDE SEQUENCE</scope>
    <source>
        <strain evidence="2">SCP</strain>
        <tissue evidence="2">Leaves</tissue>
    </source>
</reference>
<reference evidence="2" key="1">
    <citation type="journal article" date="2023" name="Nat. Commun.">
        <title>Diploid and tetraploid genomes of Acorus and the evolution of monocots.</title>
        <authorList>
            <person name="Ma L."/>
            <person name="Liu K.W."/>
            <person name="Li Z."/>
            <person name="Hsiao Y.Y."/>
            <person name="Qi Y."/>
            <person name="Fu T."/>
            <person name="Tang G.D."/>
            <person name="Zhang D."/>
            <person name="Sun W.H."/>
            <person name="Liu D.K."/>
            <person name="Li Y."/>
            <person name="Chen G.Z."/>
            <person name="Liu X.D."/>
            <person name="Liao X.Y."/>
            <person name="Jiang Y.T."/>
            <person name="Yu X."/>
            <person name="Hao Y."/>
            <person name="Huang J."/>
            <person name="Zhao X.W."/>
            <person name="Ke S."/>
            <person name="Chen Y.Y."/>
            <person name="Wu W.L."/>
            <person name="Hsu J.L."/>
            <person name="Lin Y.F."/>
            <person name="Huang M.D."/>
            <person name="Li C.Y."/>
            <person name="Huang L."/>
            <person name="Wang Z.W."/>
            <person name="Zhao X."/>
            <person name="Zhong W.Y."/>
            <person name="Peng D.H."/>
            <person name="Ahmad S."/>
            <person name="Lan S."/>
            <person name="Zhang J.S."/>
            <person name="Tsai W.C."/>
            <person name="Van de Peer Y."/>
            <person name="Liu Z.J."/>
        </authorList>
    </citation>
    <scope>NUCLEOTIDE SEQUENCE</scope>
    <source>
        <strain evidence="2">SCP</strain>
    </source>
</reference>
<feature type="region of interest" description="Disordered" evidence="1">
    <location>
        <begin position="1"/>
        <end position="25"/>
    </location>
</feature>
<dbReference type="Proteomes" id="UP001179952">
    <property type="component" value="Unassembled WGS sequence"/>
</dbReference>
<evidence type="ECO:0000256" key="1">
    <source>
        <dbReference type="SAM" id="MobiDB-lite"/>
    </source>
</evidence>
<keyword evidence="3" id="KW-1185">Reference proteome</keyword>
<evidence type="ECO:0000313" key="3">
    <source>
        <dbReference type="Proteomes" id="UP001179952"/>
    </source>
</evidence>
<organism evidence="2 3">
    <name type="scientific">Acorus gramineus</name>
    <name type="common">Dwarf sweet flag</name>
    <dbReference type="NCBI Taxonomy" id="55184"/>
    <lineage>
        <taxon>Eukaryota</taxon>
        <taxon>Viridiplantae</taxon>
        <taxon>Streptophyta</taxon>
        <taxon>Embryophyta</taxon>
        <taxon>Tracheophyta</taxon>
        <taxon>Spermatophyta</taxon>
        <taxon>Magnoliopsida</taxon>
        <taxon>Liliopsida</taxon>
        <taxon>Acoraceae</taxon>
        <taxon>Acorus</taxon>
    </lineage>
</organism>
<comment type="caution">
    <text evidence="2">The sequence shown here is derived from an EMBL/GenBank/DDBJ whole genome shotgun (WGS) entry which is preliminary data.</text>
</comment>
<dbReference type="AlphaFoldDB" id="A0AAV9A1F5"/>
<name>A0AAV9A1F5_ACOGR</name>
<feature type="region of interest" description="Disordered" evidence="1">
    <location>
        <begin position="44"/>
        <end position="72"/>
    </location>
</feature>
<proteinExistence type="predicted"/>
<dbReference type="EMBL" id="JAUJYN010000040">
    <property type="protein sequence ID" value="KAK1257544.1"/>
    <property type="molecule type" value="Genomic_DNA"/>
</dbReference>